<organism evidence="3 4">
    <name type="scientific">Streblomastix strix</name>
    <dbReference type="NCBI Taxonomy" id="222440"/>
    <lineage>
        <taxon>Eukaryota</taxon>
        <taxon>Metamonada</taxon>
        <taxon>Preaxostyla</taxon>
        <taxon>Oxymonadida</taxon>
        <taxon>Streblomastigidae</taxon>
        <taxon>Streblomastix</taxon>
    </lineage>
</organism>
<feature type="compositionally biased region" description="Basic and acidic residues" evidence="2">
    <location>
        <begin position="200"/>
        <end position="210"/>
    </location>
</feature>
<gene>
    <name evidence="3" type="ORF">EZS28_018030</name>
</gene>
<feature type="region of interest" description="Disordered" evidence="2">
    <location>
        <begin position="552"/>
        <end position="581"/>
    </location>
</feature>
<feature type="region of interest" description="Disordered" evidence="2">
    <location>
        <begin position="492"/>
        <end position="511"/>
    </location>
</feature>
<dbReference type="AlphaFoldDB" id="A0A5J4VV93"/>
<sequence length="581" mass="69784">MLGLVKEDQSHPEINQSWIIGDGEMNIGHVIWRLEVKFKGNSNERGIGIMNGQILPYPPFSDIQDRIAWYRGLTGDIHVRGNEFKGGEPWGDGDVVSIEVDMGKYQQNINEYKEMEQREKEEEDQKRMKQKQQEKKKKQQQKQKQIKKNEKTNNQLIHQLKEQKLISPEWYVEGIVDMNSTPQQYLEMLKMIKRNKKKKQSEIDKKRNEEQNNQQQEQNKKKRIMKNVEQRRRAFFYVNGNKQKFCLVNIPRIVRFFVCIGGPNCQVEVVDFKQIMKTEYESLLEQAQNKVMKEEEKEQQAKQIIDTEMKMLNQNEKEIVKELNKEIEEQRKKYNEEEKKEIELKNEQRKQEIDEEIRILKEKMKKEFQQRQAFNPLHSNILSNLTYQPLSAYLQDRSRMPLAPELQIPMFSILSHEQRVKNETALQLKRIHLWTRYIDWGERKEVSSRKYKVLRNVEKDVVFTWKRLDEVGQEIKVVREQIQKLNEDEQKIKQGQKKKKINQQSDQKDNSQVIEKANEEQKKVFNQSKQNLMKKLRELQQEEQVLKVNMASLMRRKEKRIKDNIQTNNESLKETPKDKKQ</sequence>
<feature type="compositionally biased region" description="Basic residues" evidence="2">
    <location>
        <begin position="134"/>
        <end position="146"/>
    </location>
</feature>
<dbReference type="Gene3D" id="2.60.120.920">
    <property type="match status" value="1"/>
</dbReference>
<evidence type="ECO:0008006" key="5">
    <source>
        <dbReference type="Google" id="ProtNLM"/>
    </source>
</evidence>
<keyword evidence="1" id="KW-0175">Coiled coil</keyword>
<protein>
    <recommendedName>
        <fullName evidence="5">SPRY domain-containing protein</fullName>
    </recommendedName>
</protein>
<evidence type="ECO:0000313" key="4">
    <source>
        <dbReference type="Proteomes" id="UP000324800"/>
    </source>
</evidence>
<feature type="compositionally biased region" description="Basic and acidic residues" evidence="2">
    <location>
        <begin position="571"/>
        <end position="581"/>
    </location>
</feature>
<evidence type="ECO:0000313" key="3">
    <source>
        <dbReference type="EMBL" id="KAA6386445.1"/>
    </source>
</evidence>
<feature type="region of interest" description="Disordered" evidence="2">
    <location>
        <begin position="116"/>
        <end position="155"/>
    </location>
</feature>
<feature type="coiled-coil region" evidence="1">
    <location>
        <begin position="277"/>
        <end position="370"/>
    </location>
</feature>
<comment type="caution">
    <text evidence="3">The sequence shown here is derived from an EMBL/GenBank/DDBJ whole genome shotgun (WGS) entry which is preliminary data.</text>
</comment>
<dbReference type="InterPro" id="IPR043136">
    <property type="entry name" value="B30.2/SPRY_sf"/>
</dbReference>
<name>A0A5J4VV93_9EUKA</name>
<feature type="region of interest" description="Disordered" evidence="2">
    <location>
        <begin position="197"/>
        <end position="225"/>
    </location>
</feature>
<reference evidence="3 4" key="1">
    <citation type="submission" date="2019-03" db="EMBL/GenBank/DDBJ databases">
        <title>Single cell metagenomics reveals metabolic interactions within the superorganism composed of flagellate Streblomastix strix and complex community of Bacteroidetes bacteria on its surface.</title>
        <authorList>
            <person name="Treitli S.C."/>
            <person name="Kolisko M."/>
            <person name="Husnik F."/>
            <person name="Keeling P."/>
            <person name="Hampl V."/>
        </authorList>
    </citation>
    <scope>NUCLEOTIDE SEQUENCE [LARGE SCALE GENOMIC DNA]</scope>
    <source>
        <strain evidence="3">ST1C</strain>
    </source>
</reference>
<feature type="compositionally biased region" description="Basic and acidic residues" evidence="2">
    <location>
        <begin position="116"/>
        <end position="133"/>
    </location>
</feature>
<dbReference type="Proteomes" id="UP000324800">
    <property type="component" value="Unassembled WGS sequence"/>
</dbReference>
<dbReference type="EMBL" id="SNRW01004801">
    <property type="protein sequence ID" value="KAA6386445.1"/>
    <property type="molecule type" value="Genomic_DNA"/>
</dbReference>
<proteinExistence type="predicted"/>
<evidence type="ECO:0000256" key="2">
    <source>
        <dbReference type="SAM" id="MobiDB-lite"/>
    </source>
</evidence>
<evidence type="ECO:0000256" key="1">
    <source>
        <dbReference type="SAM" id="Coils"/>
    </source>
</evidence>
<accession>A0A5J4VV93</accession>